<dbReference type="SMART" id="SM00834">
    <property type="entry name" value="CxxC_CXXC_SSSS"/>
    <property type="match status" value="1"/>
</dbReference>
<feature type="compositionally biased region" description="Low complexity" evidence="1">
    <location>
        <begin position="74"/>
        <end position="95"/>
    </location>
</feature>
<dbReference type="HOGENOM" id="CLU_136025_3_1_10"/>
<proteinExistence type="predicted"/>
<accession>Q3B1A3</accession>
<dbReference type="EMBL" id="CP000096">
    <property type="protein sequence ID" value="ABB24878.1"/>
    <property type="molecule type" value="Genomic_DNA"/>
</dbReference>
<keyword evidence="4" id="KW-1185">Reference proteome</keyword>
<dbReference type="Pfam" id="PF09723">
    <property type="entry name" value="Zn_ribbon_8"/>
    <property type="match status" value="1"/>
</dbReference>
<gene>
    <name evidence="3" type="ordered locus">Plut_2036</name>
</gene>
<evidence type="ECO:0000313" key="3">
    <source>
        <dbReference type="EMBL" id="ABB24878.1"/>
    </source>
</evidence>
<evidence type="ECO:0000256" key="1">
    <source>
        <dbReference type="SAM" id="MobiDB-lite"/>
    </source>
</evidence>
<protein>
    <recommendedName>
        <fullName evidence="2">Putative regulatory protein FmdB zinc ribbon domain-containing protein</fullName>
    </recommendedName>
</protein>
<reference evidence="4" key="1">
    <citation type="submission" date="2005-08" db="EMBL/GenBank/DDBJ databases">
        <title>Complete sequence of Pelodictyon luteolum DSM 273.</title>
        <authorList>
            <consortium name="US DOE Joint Genome Institute"/>
            <person name="Copeland A."/>
            <person name="Lucas S."/>
            <person name="Lapidus A."/>
            <person name="Barry K."/>
            <person name="Detter J.C."/>
            <person name="Glavina T."/>
            <person name="Hammon N."/>
            <person name="Israni S."/>
            <person name="Pitluck S."/>
            <person name="Bryant D."/>
            <person name="Schmutz J."/>
            <person name="Larimer F."/>
            <person name="Land M."/>
            <person name="Kyrpides N."/>
            <person name="Ivanova N."/>
            <person name="Richardson P."/>
        </authorList>
    </citation>
    <scope>NUCLEOTIDE SEQUENCE [LARGE SCALE GENOMIC DNA]</scope>
    <source>
        <strain evidence="4">DSM 273 / BCRC 81028 / 2530</strain>
    </source>
</reference>
<name>Q3B1A3_CHLL3</name>
<evidence type="ECO:0000313" key="4">
    <source>
        <dbReference type="Proteomes" id="UP000002709"/>
    </source>
</evidence>
<dbReference type="KEGG" id="plt:Plut_2036"/>
<organism evidence="3 4">
    <name type="scientific">Chlorobium luteolum (strain DSM 273 / BCRC 81028 / 2530)</name>
    <name type="common">Pelodictyon luteolum</name>
    <dbReference type="NCBI Taxonomy" id="319225"/>
    <lineage>
        <taxon>Bacteria</taxon>
        <taxon>Pseudomonadati</taxon>
        <taxon>Chlorobiota</taxon>
        <taxon>Chlorobiia</taxon>
        <taxon>Chlorobiales</taxon>
        <taxon>Chlorobiaceae</taxon>
        <taxon>Chlorobium/Pelodictyon group</taxon>
        <taxon>Pelodictyon</taxon>
    </lineage>
</organism>
<dbReference type="PANTHER" id="PTHR34404:SF2">
    <property type="entry name" value="CONSERVED SERINE RICH PROTEIN"/>
    <property type="match status" value="1"/>
</dbReference>
<feature type="domain" description="Putative regulatory protein FmdB zinc ribbon" evidence="2">
    <location>
        <begin position="11"/>
        <end position="52"/>
    </location>
</feature>
<dbReference type="Gene3D" id="2.20.28.30">
    <property type="entry name" value="RNA polymerase ii, chain L"/>
    <property type="match status" value="1"/>
</dbReference>
<sequence>MPFNHNVLEPMPTYQYRCTSCGHELEVVQKMSENALKTCPECGKDALERVISAEGGFVLKGSGFYGTDYSAKKSSCSDSSSSGSSCSTGTCPFAK</sequence>
<feature type="region of interest" description="Disordered" evidence="1">
    <location>
        <begin position="70"/>
        <end position="95"/>
    </location>
</feature>
<dbReference type="eggNOG" id="COG2331">
    <property type="taxonomic scope" value="Bacteria"/>
</dbReference>
<dbReference type="PANTHER" id="PTHR34404">
    <property type="entry name" value="REGULATORY PROTEIN, FMDB FAMILY"/>
    <property type="match status" value="1"/>
</dbReference>
<dbReference type="InterPro" id="IPR013429">
    <property type="entry name" value="Regulatory_FmdB_Zinc_ribbon"/>
</dbReference>
<dbReference type="NCBIfam" id="TIGR02605">
    <property type="entry name" value="CxxC_CxxC_SSSS"/>
    <property type="match status" value="1"/>
</dbReference>
<dbReference type="Proteomes" id="UP000002709">
    <property type="component" value="Chromosome"/>
</dbReference>
<evidence type="ECO:0000259" key="2">
    <source>
        <dbReference type="SMART" id="SM00834"/>
    </source>
</evidence>
<dbReference type="AlphaFoldDB" id="Q3B1A3"/>